<evidence type="ECO:0000259" key="2">
    <source>
        <dbReference type="Pfam" id="PF13204"/>
    </source>
</evidence>
<dbReference type="Pfam" id="PF12904">
    <property type="entry name" value="Collagen_bind_2"/>
    <property type="match status" value="1"/>
</dbReference>
<dbReference type="Gene3D" id="3.20.20.80">
    <property type="entry name" value="Glycosidases"/>
    <property type="match status" value="1"/>
</dbReference>
<proteinExistence type="predicted"/>
<feature type="domain" description="Putative collagen-binding" evidence="1">
    <location>
        <begin position="369"/>
        <end position="459"/>
    </location>
</feature>
<dbReference type="PROSITE" id="PS51318">
    <property type="entry name" value="TAT"/>
    <property type="match status" value="1"/>
</dbReference>
<reference evidence="3" key="2">
    <citation type="journal article" date="2022" name="Microbiol. Resour. Announc.">
        <title>Metagenome Sequencing to Explore Phylogenomics of Terrestrial Cyanobacteria.</title>
        <authorList>
            <person name="Ward R.D."/>
            <person name="Stajich J.E."/>
            <person name="Johansen J.R."/>
            <person name="Huntemann M."/>
            <person name="Clum A."/>
            <person name="Foster B."/>
            <person name="Foster B."/>
            <person name="Roux S."/>
            <person name="Palaniappan K."/>
            <person name="Varghese N."/>
            <person name="Mukherjee S."/>
            <person name="Reddy T.B.K."/>
            <person name="Daum C."/>
            <person name="Copeland A."/>
            <person name="Chen I.A."/>
            <person name="Ivanova N.N."/>
            <person name="Kyrpides N.C."/>
            <person name="Shapiro N."/>
            <person name="Eloe-Fadrosh E.A."/>
            <person name="Pietrasiak N."/>
        </authorList>
    </citation>
    <scope>NUCLEOTIDE SEQUENCE</scope>
    <source>
        <strain evidence="3">GSE-TBD4-15B</strain>
    </source>
</reference>
<dbReference type="EMBL" id="JAHHHV010000007">
    <property type="protein sequence ID" value="MBW4464182.1"/>
    <property type="molecule type" value="Genomic_DNA"/>
</dbReference>
<evidence type="ECO:0000313" key="4">
    <source>
        <dbReference type="Proteomes" id="UP000707356"/>
    </source>
</evidence>
<comment type="caution">
    <text evidence="3">The sequence shown here is derived from an EMBL/GenBank/DDBJ whole genome shotgun (WGS) entry which is preliminary data.</text>
</comment>
<reference evidence="3" key="1">
    <citation type="submission" date="2021-05" db="EMBL/GenBank/DDBJ databases">
        <authorList>
            <person name="Pietrasiak N."/>
            <person name="Ward R."/>
            <person name="Stajich J.E."/>
            <person name="Kurbessoian T."/>
        </authorList>
    </citation>
    <scope>NUCLEOTIDE SEQUENCE</scope>
    <source>
        <strain evidence="3">GSE-TBD4-15B</strain>
    </source>
</reference>
<name>A0A951P736_9CYAN</name>
<organism evidence="3 4">
    <name type="scientific">Pegethrix bostrychoides GSE-TBD4-15B</name>
    <dbReference type="NCBI Taxonomy" id="2839662"/>
    <lineage>
        <taxon>Bacteria</taxon>
        <taxon>Bacillati</taxon>
        <taxon>Cyanobacteriota</taxon>
        <taxon>Cyanophyceae</taxon>
        <taxon>Oculatellales</taxon>
        <taxon>Oculatellaceae</taxon>
        <taxon>Pegethrix</taxon>
    </lineage>
</organism>
<dbReference type="PANTHER" id="PTHR37836">
    <property type="entry name" value="LMO1036 PROTEIN"/>
    <property type="match status" value="1"/>
</dbReference>
<dbReference type="InterPro" id="IPR017853">
    <property type="entry name" value="GH"/>
</dbReference>
<sequence>MNRLPLLRQVSRRNFLQFSATALLASLAKSCAQTVPHPNPSLRIDSSRRWLTTAAGQPFFYLGDTAWELFHRLNRAEADRYLQDRASKGFTVIQAVVLAELDGLGQPNAEGNLPLEGHDPTRPNDAYFQHVDYIVEQAAALGLYVGMLPTWGDKWRKGWGVGPEIFTPENAETFGAYLGQRYQNQPIIWILGGDRNPETAAHFAIIRAMAKGLKQGDGGRHLLTYHPVGGSSSAFWFHQDRWLDFNLFQSGHSATDFPNYQMTQANYQLRPAKPNLDGEPRYEDHPINWQPEVGRFNAFDVRQAAYWSMLSGACGHTYGNHNIWQMWQPGRGPISAASTPWQEALNHPGAAQMGYMRRLFESRPYQQLVPDQGLILGNAGEGPEAIRSAVAQDGSFALLYTPMGKAVTVDLTRLSSQRANAFWYDPRQGTAQPIGQFSAQQRFTPASSGRGQDWLLVLDDPTGQFSAPGAQVSAPGA</sequence>
<dbReference type="InterPro" id="IPR006311">
    <property type="entry name" value="TAT_signal"/>
</dbReference>
<dbReference type="AlphaFoldDB" id="A0A951P736"/>
<dbReference type="InterPro" id="IPR024749">
    <property type="entry name" value="Collagen-bd_put"/>
</dbReference>
<dbReference type="GO" id="GO:0016787">
    <property type="term" value="F:hydrolase activity"/>
    <property type="evidence" value="ECO:0007669"/>
    <property type="project" value="UniProtKB-KW"/>
</dbReference>
<dbReference type="Proteomes" id="UP000707356">
    <property type="component" value="Unassembled WGS sequence"/>
</dbReference>
<accession>A0A951P736</accession>
<feature type="domain" description="Apiosidase-like catalytic" evidence="2">
    <location>
        <begin position="47"/>
        <end position="366"/>
    </location>
</feature>
<dbReference type="InterPro" id="IPR025277">
    <property type="entry name" value="Apiosidase-like_cat_dom"/>
</dbReference>
<keyword evidence="3" id="KW-0378">Hydrolase</keyword>
<evidence type="ECO:0000259" key="1">
    <source>
        <dbReference type="Pfam" id="PF12904"/>
    </source>
</evidence>
<gene>
    <name evidence="3" type="ORF">KME07_01925</name>
</gene>
<dbReference type="PANTHER" id="PTHR37836:SF3">
    <property type="entry name" value="ENDOGLUCANASE"/>
    <property type="match status" value="1"/>
</dbReference>
<dbReference type="SUPFAM" id="SSF51445">
    <property type="entry name" value="(Trans)glycosidases"/>
    <property type="match status" value="1"/>
</dbReference>
<evidence type="ECO:0000313" key="3">
    <source>
        <dbReference type="EMBL" id="MBW4464182.1"/>
    </source>
</evidence>
<protein>
    <submittedName>
        <fullName evidence="3">Glycoside hydrolase family 140 protein</fullName>
    </submittedName>
</protein>
<dbReference type="Pfam" id="PF13204">
    <property type="entry name" value="Apiosidase"/>
    <property type="match status" value="1"/>
</dbReference>